<dbReference type="SMART" id="SM00702">
    <property type="entry name" value="P4Hc"/>
    <property type="match status" value="1"/>
</dbReference>
<dbReference type="Pfam" id="PF13869">
    <property type="entry name" value="NUDIX_2"/>
    <property type="match status" value="1"/>
</dbReference>
<evidence type="ECO:0000256" key="2">
    <source>
        <dbReference type="ARBA" id="ARBA00007443"/>
    </source>
</evidence>
<dbReference type="PROSITE" id="PS51471">
    <property type="entry name" value="FE2OG_OXY"/>
    <property type="match status" value="1"/>
</dbReference>
<dbReference type="Proteomes" id="UP001166093">
    <property type="component" value="Unassembled WGS sequence"/>
</dbReference>
<dbReference type="InterPro" id="IPR005123">
    <property type="entry name" value="Oxoglu/Fe-dep_dioxygenase_dom"/>
</dbReference>
<accession>A0ABS2YHV4</accession>
<evidence type="ECO:0000256" key="11">
    <source>
        <dbReference type="ARBA" id="ARBA00047444"/>
    </source>
</evidence>
<evidence type="ECO:0000256" key="3">
    <source>
        <dbReference type="ARBA" id="ARBA00016364"/>
    </source>
</evidence>
<evidence type="ECO:0000256" key="12">
    <source>
        <dbReference type="SAM" id="MobiDB-lite"/>
    </source>
</evidence>
<dbReference type="InterPro" id="IPR006620">
    <property type="entry name" value="Pro_4_hyd_alph"/>
</dbReference>
<evidence type="ECO:0000256" key="4">
    <source>
        <dbReference type="ARBA" id="ARBA00022723"/>
    </source>
</evidence>
<gene>
    <name evidence="15" type="primary">Ogfod1</name>
    <name evidence="15" type="ORF">GTO93_0020265</name>
</gene>
<evidence type="ECO:0000256" key="5">
    <source>
        <dbReference type="ARBA" id="ARBA00022896"/>
    </source>
</evidence>
<keyword evidence="6" id="KW-0223">Dioxygenase</keyword>
<dbReference type="CDD" id="cd18871">
    <property type="entry name" value="NUDIX_Cfim25_Nudt21"/>
    <property type="match status" value="1"/>
</dbReference>
<evidence type="ECO:0000256" key="8">
    <source>
        <dbReference type="ARBA" id="ARBA00023004"/>
    </source>
</evidence>
<feature type="domain" description="Nudix hydrolase" evidence="13">
    <location>
        <begin position="77"/>
        <end position="202"/>
    </location>
</feature>
<dbReference type="PANTHER" id="PTHR12117">
    <property type="entry name" value="HISTONE ACETYLTRANSFERASE COMPLEX"/>
    <property type="match status" value="1"/>
</dbReference>
<feature type="domain" description="Fe2OG dioxygenase" evidence="14">
    <location>
        <begin position="363"/>
        <end position="465"/>
    </location>
</feature>
<dbReference type="InterPro" id="IPR016706">
    <property type="entry name" value="Cleav_polyA_spec_factor_su5"/>
</dbReference>
<dbReference type="Pfam" id="PF13661">
    <property type="entry name" value="2OG-FeII_Oxy_4"/>
    <property type="match status" value="1"/>
</dbReference>
<protein>
    <recommendedName>
        <fullName evidence="3">Prolyl 3-hydroxylase OGFOD1</fullName>
    </recommendedName>
    <alternativeName>
        <fullName evidence="10">2-oxoglutarate and iron-dependent oxygenase domain-containing protein 1</fullName>
    </alternativeName>
    <alternativeName>
        <fullName evidence="9">uS12 prolyl 3-hydroxylase</fullName>
    </alternativeName>
</protein>
<keyword evidence="5" id="KW-0847">Vitamin C</keyword>
<dbReference type="EMBL" id="JAAWVQ010152267">
    <property type="protein sequence ID" value="MBN3285756.1"/>
    <property type="molecule type" value="Genomic_DNA"/>
</dbReference>
<evidence type="ECO:0000256" key="6">
    <source>
        <dbReference type="ARBA" id="ARBA00022964"/>
    </source>
</evidence>
<sequence>MSVTLPNRSQTGWPRRGLNQFDNKYMQQNKPLTLERTINLYPLTNYTFGTKEPLYEKDSSVAARFQRMREEFDKTGMRRTVEGVLIVHEHRLPHVLLLQLGTTFFKLPGGELNPGEDEVEGLKRLMTEILGRQDGVQQDWVIDDCIGNWWRPNFEPPQYPYIPAHITKPKEHKKLFLVQLQEKALFAVPKNYKLVAAPLFELYDNAPGYGPIISSLPQLLSRKMNSKRKHLNIQSQGTGKKKEKREEEVGISDVINEEVVKNRVRETWRRKERYSHEAGIEVDANPFPHCIIKDFIQSQSFLEGLQKELLDLNFHQKSNDLYKFKQSADLKKRKDSHISALRKVLFEQFRSWLSEIMQVELENTVDISCAKYEYTDVLLCHDDELEGRRVAFILYLVPPWDRSDGGTLDLYSTDEHCQPQQIVKSLLPSLNTLVFFEVSPVSFHQVSEVTSEGKRRLSVSGWFHGRSLERPPRYMEPAQPRTPHIPRDESLLYEWVNPQYMDLAYQAQVQEEFEESSEILLKDFLKADKFDMVCEALRKSDIVWKRRGPPNKRCYECAEEAALPECVSQCWELLASEAMFLLLSNFTGLKLHYLASGDDDEEDDDDDDDKEEKEEKTDETVAGSSDAAGNSIAGLEEKEAPGKTMGEWSAPVCRGELRRWRRGDYTIVHDTDVGNAEFALDLLLFLGCEDWQTEYGGFTSYIANGEDEELLTIYPENNSLALVYRDRETLKFVKHINHQSLERLRQNPDRQGFYDFSFVYYE</sequence>
<reference evidence="15" key="1">
    <citation type="journal article" date="2021" name="Cell">
        <title>Tracing the genetic footprints of vertebrate landing in non-teleost ray-finned fishes.</title>
        <authorList>
            <person name="Bi X."/>
            <person name="Wang K."/>
            <person name="Yang L."/>
            <person name="Pan H."/>
            <person name="Jiang H."/>
            <person name="Wei Q."/>
            <person name="Fang M."/>
            <person name="Yu H."/>
            <person name="Zhu C."/>
            <person name="Cai Y."/>
            <person name="He Y."/>
            <person name="Gan X."/>
            <person name="Zeng H."/>
            <person name="Yu D."/>
            <person name="Zhu Y."/>
            <person name="Jiang H."/>
            <person name="Qiu Q."/>
            <person name="Yang H."/>
            <person name="Zhang Y.E."/>
            <person name="Wang W."/>
            <person name="Zhu M."/>
            <person name="He S."/>
            <person name="Zhang G."/>
        </authorList>
    </citation>
    <scope>NUCLEOTIDE SEQUENCE</scope>
    <source>
        <strain evidence="15">Pddl_001</strain>
    </source>
</reference>
<dbReference type="PROSITE" id="PS51462">
    <property type="entry name" value="NUDIX"/>
    <property type="match status" value="1"/>
</dbReference>
<feature type="non-terminal residue" evidence="15">
    <location>
        <position position="762"/>
    </location>
</feature>
<evidence type="ECO:0000259" key="13">
    <source>
        <dbReference type="PROSITE" id="PS51462"/>
    </source>
</evidence>
<dbReference type="PANTHER" id="PTHR12117:SF0">
    <property type="entry name" value="PROLYL 3-HYDROXYLASE OGFOD1"/>
    <property type="match status" value="1"/>
</dbReference>
<keyword evidence="8" id="KW-0408">Iron</keyword>
<dbReference type="Gene3D" id="3.90.79.10">
    <property type="entry name" value="Nucleoside Triphosphate Pyrophosphohydrolase"/>
    <property type="match status" value="1"/>
</dbReference>
<feature type="non-terminal residue" evidence="15">
    <location>
        <position position="1"/>
    </location>
</feature>
<feature type="compositionally biased region" description="Acidic residues" evidence="12">
    <location>
        <begin position="597"/>
        <end position="612"/>
    </location>
</feature>
<comment type="cofactor">
    <cofactor evidence="1">
        <name>L-ascorbate</name>
        <dbReference type="ChEBI" id="CHEBI:38290"/>
    </cofactor>
</comment>
<evidence type="ECO:0000256" key="9">
    <source>
        <dbReference type="ARBA" id="ARBA00029938"/>
    </source>
</evidence>
<keyword evidence="7" id="KW-0560">Oxidoreductase</keyword>
<name>A0ABS2YHV4_POLSP</name>
<comment type="similarity">
    <text evidence="2">Belongs to the TPA1 family.</text>
</comment>
<evidence type="ECO:0000259" key="14">
    <source>
        <dbReference type="PROSITE" id="PS51471"/>
    </source>
</evidence>
<evidence type="ECO:0000256" key="1">
    <source>
        <dbReference type="ARBA" id="ARBA00001961"/>
    </source>
</evidence>
<dbReference type="InterPro" id="IPR051842">
    <property type="entry name" value="uS12_prolyl_hydroxylase"/>
</dbReference>
<evidence type="ECO:0000313" key="15">
    <source>
        <dbReference type="EMBL" id="MBN3285756.1"/>
    </source>
</evidence>
<evidence type="ECO:0000313" key="16">
    <source>
        <dbReference type="Proteomes" id="UP001166093"/>
    </source>
</evidence>
<keyword evidence="4" id="KW-0479">Metal-binding</keyword>
<organism evidence="15 16">
    <name type="scientific">Polyodon spathula</name>
    <name type="common">North American paddlefish</name>
    <name type="synonym">Squalus spathula</name>
    <dbReference type="NCBI Taxonomy" id="7913"/>
    <lineage>
        <taxon>Eukaryota</taxon>
        <taxon>Metazoa</taxon>
        <taxon>Chordata</taxon>
        <taxon>Craniata</taxon>
        <taxon>Vertebrata</taxon>
        <taxon>Euteleostomi</taxon>
        <taxon>Actinopterygii</taxon>
        <taxon>Chondrostei</taxon>
        <taxon>Acipenseriformes</taxon>
        <taxon>Polyodontidae</taxon>
        <taxon>Polyodon</taxon>
    </lineage>
</organism>
<evidence type="ECO:0000256" key="7">
    <source>
        <dbReference type="ARBA" id="ARBA00023002"/>
    </source>
</evidence>
<evidence type="ECO:0000256" key="10">
    <source>
        <dbReference type="ARBA" id="ARBA00031489"/>
    </source>
</evidence>
<dbReference type="InterPro" id="IPR019601">
    <property type="entry name" value="Oxoglutarate/Fe-dep_Oase_C"/>
</dbReference>
<keyword evidence="16" id="KW-1185">Reference proteome</keyword>
<comment type="caution">
    <text evidence="15">The sequence shown here is derived from an EMBL/GenBank/DDBJ whole genome shotgun (WGS) entry which is preliminary data.</text>
</comment>
<feature type="region of interest" description="Disordered" evidence="12">
    <location>
        <begin position="597"/>
        <end position="647"/>
    </location>
</feature>
<dbReference type="InterPro" id="IPR000086">
    <property type="entry name" value="NUDIX_hydrolase_dom"/>
</dbReference>
<dbReference type="Pfam" id="PF10637">
    <property type="entry name" value="Ofd1_CTDD"/>
    <property type="match status" value="1"/>
</dbReference>
<comment type="catalytic activity">
    <reaction evidence="11">
        <text>[ribosomal protein uS12]-L-proline + 2-oxoglutarate + O2 = [ribosomal protein uS12]-(3S)-3-hydroxy-L-proline + succinate + CO2</text>
        <dbReference type="Rhea" id="RHEA:54156"/>
        <dbReference type="Rhea" id="RHEA-COMP:13816"/>
        <dbReference type="Rhea" id="RHEA-COMP:13818"/>
        <dbReference type="ChEBI" id="CHEBI:15379"/>
        <dbReference type="ChEBI" id="CHEBI:16526"/>
        <dbReference type="ChEBI" id="CHEBI:16810"/>
        <dbReference type="ChEBI" id="CHEBI:30031"/>
        <dbReference type="ChEBI" id="CHEBI:50342"/>
        <dbReference type="ChEBI" id="CHEBI:85428"/>
    </reaction>
</comment>
<proteinExistence type="inferred from homology"/>
<dbReference type="Gene3D" id="2.60.120.620">
    <property type="entry name" value="q2cbj1_9rhob like domain"/>
    <property type="match status" value="2"/>
</dbReference>
<dbReference type="InterPro" id="IPR039558">
    <property type="entry name" value="TPA1/OFD1_N"/>
</dbReference>